<dbReference type="Pfam" id="PF00015">
    <property type="entry name" value="MCPsignal"/>
    <property type="match status" value="1"/>
</dbReference>
<reference evidence="6" key="1">
    <citation type="journal article" date="2019" name="Int. J. Syst. Evol. Microbiol.">
        <title>The Global Catalogue of Microorganisms (GCM) 10K type strain sequencing project: providing services to taxonomists for standard genome sequencing and annotation.</title>
        <authorList>
            <consortium name="The Broad Institute Genomics Platform"/>
            <consortium name="The Broad Institute Genome Sequencing Center for Infectious Disease"/>
            <person name="Wu L."/>
            <person name="Ma J."/>
        </authorList>
    </citation>
    <scope>NUCLEOTIDE SEQUENCE [LARGE SCALE GENOMIC DNA]</scope>
    <source>
        <strain evidence="6">NBRC 102146</strain>
    </source>
</reference>
<dbReference type="PROSITE" id="PS50111">
    <property type="entry name" value="CHEMOTAXIS_TRANSDUC_2"/>
    <property type="match status" value="1"/>
</dbReference>
<evidence type="ECO:0000313" key="5">
    <source>
        <dbReference type="EMBL" id="GLR46623.1"/>
    </source>
</evidence>
<sequence>MNAAVEAGWPGEAVRSFAVVAYLLSALAMQAEEEAKLARAKLTTTRADIGEAVAAVPSVDHALDEIAGNVGRKYARVAGITSPNERQAGLIGQIRDAIEEMNRATQQCAAMV</sequence>
<accession>A0ABQ5Z6W2</accession>
<dbReference type="RefSeq" id="WP_029941399.1">
    <property type="nucleotide sequence ID" value="NZ_BSOO01000002.1"/>
</dbReference>
<dbReference type="InterPro" id="IPR004089">
    <property type="entry name" value="MCPsignal_dom"/>
</dbReference>
<dbReference type="SUPFAM" id="SSF58104">
    <property type="entry name" value="Methyl-accepting chemotaxis protein (MCP) signaling domain"/>
    <property type="match status" value="1"/>
</dbReference>
<dbReference type="InterPro" id="IPR051310">
    <property type="entry name" value="MCP_chemotaxis"/>
</dbReference>
<keyword evidence="1" id="KW-0145">Chemotaxis</keyword>
<dbReference type="Proteomes" id="UP001156703">
    <property type="component" value="Unassembled WGS sequence"/>
</dbReference>
<dbReference type="PANTHER" id="PTHR43531">
    <property type="entry name" value="PROTEIN ICFG"/>
    <property type="match status" value="1"/>
</dbReference>
<feature type="domain" description="Methyl-accepting transducer" evidence="4">
    <location>
        <begin position="1"/>
        <end position="112"/>
    </location>
</feature>
<organism evidence="5 6">
    <name type="scientific">Sphingomonas astaxanthinifaciens DSM 22298</name>
    <dbReference type="NCBI Taxonomy" id="1123267"/>
    <lineage>
        <taxon>Bacteria</taxon>
        <taxon>Pseudomonadati</taxon>
        <taxon>Pseudomonadota</taxon>
        <taxon>Alphaproteobacteria</taxon>
        <taxon>Sphingomonadales</taxon>
        <taxon>Sphingomonadaceae</taxon>
        <taxon>Sphingomonas</taxon>
    </lineage>
</organism>
<comment type="caution">
    <text evidence="5">The sequence shown here is derived from an EMBL/GenBank/DDBJ whole genome shotgun (WGS) entry which is preliminary data.</text>
</comment>
<keyword evidence="3" id="KW-0807">Transducer</keyword>
<protein>
    <recommendedName>
        <fullName evidence="4">Methyl-accepting transducer domain-containing protein</fullName>
    </recommendedName>
</protein>
<evidence type="ECO:0000259" key="4">
    <source>
        <dbReference type="PROSITE" id="PS50111"/>
    </source>
</evidence>
<dbReference type="EMBL" id="BSOO01000002">
    <property type="protein sequence ID" value="GLR46623.1"/>
    <property type="molecule type" value="Genomic_DNA"/>
</dbReference>
<evidence type="ECO:0000256" key="2">
    <source>
        <dbReference type="ARBA" id="ARBA00029447"/>
    </source>
</evidence>
<evidence type="ECO:0000256" key="1">
    <source>
        <dbReference type="ARBA" id="ARBA00022500"/>
    </source>
</evidence>
<dbReference type="Gene3D" id="1.10.287.950">
    <property type="entry name" value="Methyl-accepting chemotaxis protein"/>
    <property type="match status" value="1"/>
</dbReference>
<comment type="similarity">
    <text evidence="2">Belongs to the methyl-accepting chemotaxis (MCP) protein family.</text>
</comment>
<proteinExistence type="inferred from homology"/>
<gene>
    <name evidence="5" type="ORF">GCM10007925_03340</name>
</gene>
<dbReference type="PANTHER" id="PTHR43531:SF11">
    <property type="entry name" value="METHYL-ACCEPTING CHEMOTAXIS PROTEIN 3"/>
    <property type="match status" value="1"/>
</dbReference>
<evidence type="ECO:0000256" key="3">
    <source>
        <dbReference type="PROSITE-ProRule" id="PRU00284"/>
    </source>
</evidence>
<keyword evidence="6" id="KW-1185">Reference proteome</keyword>
<name>A0ABQ5Z6W2_9SPHN</name>
<evidence type="ECO:0000313" key="6">
    <source>
        <dbReference type="Proteomes" id="UP001156703"/>
    </source>
</evidence>